<keyword evidence="3" id="KW-1185">Reference proteome</keyword>
<protein>
    <submittedName>
        <fullName evidence="2">Uncharacterized protein</fullName>
    </submittedName>
</protein>
<dbReference type="AlphaFoldDB" id="A0A4C1U1W4"/>
<evidence type="ECO:0000256" key="1">
    <source>
        <dbReference type="SAM" id="MobiDB-lite"/>
    </source>
</evidence>
<gene>
    <name evidence="2" type="ORF">EVAR_13811_1</name>
</gene>
<proteinExistence type="predicted"/>
<dbReference type="EMBL" id="BGZK01000114">
    <property type="protein sequence ID" value="GBP20044.1"/>
    <property type="molecule type" value="Genomic_DNA"/>
</dbReference>
<evidence type="ECO:0000313" key="3">
    <source>
        <dbReference type="Proteomes" id="UP000299102"/>
    </source>
</evidence>
<accession>A0A4C1U1W4</accession>
<name>A0A4C1U1W4_EUMVA</name>
<comment type="caution">
    <text evidence="2">The sequence shown here is derived from an EMBL/GenBank/DDBJ whole genome shotgun (WGS) entry which is preliminary data.</text>
</comment>
<sequence length="108" mass="11961">MNYMGQPPTSKGRTTSAGQAASTSTALCGKKLMKADKNEAWRTCTSPGSCHVTHRVKFSSPSVNPTYPLDVFAEQRNGTLYEARPRPSERSRCSTLGIARYYCLYLVY</sequence>
<feature type="region of interest" description="Disordered" evidence="1">
    <location>
        <begin position="1"/>
        <end position="22"/>
    </location>
</feature>
<organism evidence="2 3">
    <name type="scientific">Eumeta variegata</name>
    <name type="common">Bagworm moth</name>
    <name type="synonym">Eumeta japonica</name>
    <dbReference type="NCBI Taxonomy" id="151549"/>
    <lineage>
        <taxon>Eukaryota</taxon>
        <taxon>Metazoa</taxon>
        <taxon>Ecdysozoa</taxon>
        <taxon>Arthropoda</taxon>
        <taxon>Hexapoda</taxon>
        <taxon>Insecta</taxon>
        <taxon>Pterygota</taxon>
        <taxon>Neoptera</taxon>
        <taxon>Endopterygota</taxon>
        <taxon>Lepidoptera</taxon>
        <taxon>Glossata</taxon>
        <taxon>Ditrysia</taxon>
        <taxon>Tineoidea</taxon>
        <taxon>Psychidae</taxon>
        <taxon>Oiketicinae</taxon>
        <taxon>Eumeta</taxon>
    </lineage>
</organism>
<dbReference type="Proteomes" id="UP000299102">
    <property type="component" value="Unassembled WGS sequence"/>
</dbReference>
<reference evidence="2 3" key="1">
    <citation type="journal article" date="2019" name="Commun. Biol.">
        <title>The bagworm genome reveals a unique fibroin gene that provides high tensile strength.</title>
        <authorList>
            <person name="Kono N."/>
            <person name="Nakamura H."/>
            <person name="Ohtoshi R."/>
            <person name="Tomita M."/>
            <person name="Numata K."/>
            <person name="Arakawa K."/>
        </authorList>
    </citation>
    <scope>NUCLEOTIDE SEQUENCE [LARGE SCALE GENOMIC DNA]</scope>
</reference>
<evidence type="ECO:0000313" key="2">
    <source>
        <dbReference type="EMBL" id="GBP20044.1"/>
    </source>
</evidence>